<reference evidence="1 2" key="1">
    <citation type="journal article" date="2010" name="Nature">
        <title>Genome sequence of the palaeopolyploid soybean.</title>
        <authorList>
            <person name="Schmutz J."/>
            <person name="Cannon S.B."/>
            <person name="Schlueter J."/>
            <person name="Ma J."/>
            <person name="Mitros T."/>
            <person name="Nelson W."/>
            <person name="Hyten D.L."/>
            <person name="Song Q."/>
            <person name="Thelen J.J."/>
            <person name="Cheng J."/>
            <person name="Xu D."/>
            <person name="Hellsten U."/>
            <person name="May G.D."/>
            <person name="Yu Y."/>
            <person name="Sakurai T."/>
            <person name="Umezawa T."/>
            <person name="Bhattacharyya M.K."/>
            <person name="Sandhu D."/>
            <person name="Valliyodan B."/>
            <person name="Lindquist E."/>
            <person name="Peto M."/>
            <person name="Grant D."/>
            <person name="Shu S."/>
            <person name="Goodstein D."/>
            <person name="Barry K."/>
            <person name="Futrell-Griggs M."/>
            <person name="Abernathy B."/>
            <person name="Du J."/>
            <person name="Tian Z."/>
            <person name="Zhu L."/>
            <person name="Gill N."/>
            <person name="Joshi T."/>
            <person name="Libault M."/>
            <person name="Sethuraman A."/>
            <person name="Zhang X.-C."/>
            <person name="Shinozaki K."/>
            <person name="Nguyen H.T."/>
            <person name="Wing R.A."/>
            <person name="Cregan P."/>
            <person name="Specht J."/>
            <person name="Grimwood J."/>
            <person name="Rokhsar D."/>
            <person name="Stacey G."/>
            <person name="Shoemaker R.C."/>
            <person name="Jackson S.A."/>
        </authorList>
    </citation>
    <scope>NUCLEOTIDE SEQUENCE [LARGE SCALE GENOMIC DNA]</scope>
    <source>
        <strain evidence="2">cv. Williams 82</strain>
        <tissue evidence="1">Callus</tissue>
    </source>
</reference>
<proteinExistence type="predicted"/>
<reference evidence="1" key="3">
    <citation type="submission" date="2018-07" db="EMBL/GenBank/DDBJ databases">
        <title>WGS assembly of Glycine max.</title>
        <authorList>
            <person name="Schmutz J."/>
            <person name="Cannon S."/>
            <person name="Schlueter J."/>
            <person name="Ma J."/>
            <person name="Mitros T."/>
            <person name="Nelson W."/>
            <person name="Hyten D."/>
            <person name="Song Q."/>
            <person name="Thelen J."/>
            <person name="Cheng J."/>
            <person name="Xu D."/>
            <person name="Hellsten U."/>
            <person name="May G."/>
            <person name="Yu Y."/>
            <person name="Sakurai T."/>
            <person name="Umezawa T."/>
            <person name="Bhattacharyya M."/>
            <person name="Sandhu D."/>
            <person name="Valliyodan B."/>
            <person name="Lindquist E."/>
            <person name="Peto M."/>
            <person name="Grant D."/>
            <person name="Shu S."/>
            <person name="Goodstein D."/>
            <person name="Barry K."/>
            <person name="Futrell-Griggs M."/>
            <person name="Abernathy B."/>
            <person name="Du J."/>
            <person name="Tian Z."/>
            <person name="Zhu L."/>
            <person name="Gill N."/>
            <person name="Joshi T."/>
            <person name="Libault M."/>
            <person name="Sethuraman A."/>
            <person name="Zhang X."/>
            <person name="Shinozaki K."/>
            <person name="Nguyen H."/>
            <person name="Wing R."/>
            <person name="Cregan P."/>
            <person name="Specht J."/>
            <person name="Grimwood J."/>
            <person name="Rokhsar D."/>
            <person name="Stacey G."/>
            <person name="Shoemaker R."/>
            <person name="Jackson S."/>
        </authorList>
    </citation>
    <scope>NUCLEOTIDE SEQUENCE</scope>
    <source>
        <tissue evidence="1">Callus</tissue>
    </source>
</reference>
<evidence type="ECO:0000313" key="3">
    <source>
        <dbReference type="Proteomes" id="UP000008827"/>
    </source>
</evidence>
<organism evidence="2">
    <name type="scientific">Glycine max</name>
    <name type="common">Soybean</name>
    <name type="synonym">Glycine hispida</name>
    <dbReference type="NCBI Taxonomy" id="3847"/>
    <lineage>
        <taxon>Eukaryota</taxon>
        <taxon>Viridiplantae</taxon>
        <taxon>Streptophyta</taxon>
        <taxon>Embryophyta</taxon>
        <taxon>Tracheophyta</taxon>
        <taxon>Spermatophyta</taxon>
        <taxon>Magnoliopsida</taxon>
        <taxon>eudicotyledons</taxon>
        <taxon>Gunneridae</taxon>
        <taxon>Pentapetalae</taxon>
        <taxon>rosids</taxon>
        <taxon>fabids</taxon>
        <taxon>Fabales</taxon>
        <taxon>Fabaceae</taxon>
        <taxon>Papilionoideae</taxon>
        <taxon>50 kb inversion clade</taxon>
        <taxon>NPAAA clade</taxon>
        <taxon>indigoferoid/millettioid clade</taxon>
        <taxon>Phaseoleae</taxon>
        <taxon>Glycine</taxon>
        <taxon>Glycine subgen. Soja</taxon>
    </lineage>
</organism>
<evidence type="ECO:0000313" key="2">
    <source>
        <dbReference type="EnsemblPlants" id="KRH33889"/>
    </source>
</evidence>
<reference evidence="2" key="2">
    <citation type="submission" date="2018-02" db="UniProtKB">
        <authorList>
            <consortium name="EnsemblPlants"/>
        </authorList>
    </citation>
    <scope>IDENTIFICATION</scope>
    <source>
        <strain evidence="2">Williams 82</strain>
    </source>
</reference>
<gene>
    <name evidence="1" type="ORF">GLYMA_10G151700</name>
</gene>
<dbReference type="Proteomes" id="UP000008827">
    <property type="component" value="Chromosome 10"/>
</dbReference>
<protein>
    <submittedName>
        <fullName evidence="1 2">Uncharacterized protein</fullName>
    </submittedName>
</protein>
<dbReference type="OMA" id="LFFECHE"/>
<dbReference type="AlphaFoldDB" id="K7LJI8"/>
<dbReference type="InParanoid" id="K7LJI8"/>
<keyword evidence="3" id="KW-1185">Reference proteome</keyword>
<sequence>MILNQLNICFYRAKVATQIWLKCYAWTSPTFSTVQHGDLVGHLKQFAGVVSCKKESEMWQTLWCALIFCIRRARNNKIFNNIEVDILKLMEDIKFQSWSWLYHQQPGSNHSIVLWSGNPVASIGGGKVKL</sequence>
<dbReference type="EMBL" id="CM000843">
    <property type="protein sequence ID" value="KRH33889.1"/>
    <property type="molecule type" value="Genomic_DNA"/>
</dbReference>
<name>K7LJI8_SOYBN</name>
<dbReference type="HOGENOM" id="CLU_1941856_0_0_1"/>
<accession>K7LJI8</accession>
<dbReference type="EnsemblPlants" id="KRH33889">
    <property type="protein sequence ID" value="KRH33889"/>
    <property type="gene ID" value="GLYMA_10G151700"/>
</dbReference>
<dbReference type="PaxDb" id="3847-GLYMA10G29236.1"/>
<dbReference type="Gramene" id="KRH33889">
    <property type="protein sequence ID" value="KRH33889"/>
    <property type="gene ID" value="GLYMA_10G151700"/>
</dbReference>
<evidence type="ECO:0000313" key="1">
    <source>
        <dbReference type="EMBL" id="KRH33889.1"/>
    </source>
</evidence>